<name>A0ABD0S8M0_LOXSC</name>
<comment type="caution">
    <text evidence="4">The sequence shown here is derived from an EMBL/GenBank/DDBJ whole genome shotgun (WGS) entry which is preliminary data.</text>
</comment>
<dbReference type="PANTHER" id="PTHR35617">
    <property type="entry name" value="PHAGE_INTEGRASE DOMAIN-CONTAINING PROTEIN"/>
    <property type="match status" value="1"/>
</dbReference>
<evidence type="ECO:0000313" key="5">
    <source>
        <dbReference type="Proteomes" id="UP001549921"/>
    </source>
</evidence>
<dbReference type="InterPro" id="IPR002104">
    <property type="entry name" value="Integrase_catalytic"/>
</dbReference>
<proteinExistence type="predicted"/>
<gene>
    <name evidence="4" type="ORF">ABMA28_010552</name>
</gene>
<dbReference type="InterPro" id="IPR013762">
    <property type="entry name" value="Integrase-like_cat_sf"/>
</dbReference>
<evidence type="ECO:0000259" key="3">
    <source>
        <dbReference type="PROSITE" id="PS51898"/>
    </source>
</evidence>
<dbReference type="Gene3D" id="1.10.443.10">
    <property type="entry name" value="Intergrase catalytic core"/>
    <property type="match status" value="1"/>
</dbReference>
<organism evidence="4 5">
    <name type="scientific">Loxostege sticticalis</name>
    <name type="common">Beet webworm moth</name>
    <dbReference type="NCBI Taxonomy" id="481309"/>
    <lineage>
        <taxon>Eukaryota</taxon>
        <taxon>Metazoa</taxon>
        <taxon>Ecdysozoa</taxon>
        <taxon>Arthropoda</taxon>
        <taxon>Hexapoda</taxon>
        <taxon>Insecta</taxon>
        <taxon>Pterygota</taxon>
        <taxon>Neoptera</taxon>
        <taxon>Endopterygota</taxon>
        <taxon>Lepidoptera</taxon>
        <taxon>Glossata</taxon>
        <taxon>Ditrysia</taxon>
        <taxon>Pyraloidea</taxon>
        <taxon>Crambidae</taxon>
        <taxon>Pyraustinae</taxon>
        <taxon>Loxostege</taxon>
    </lineage>
</organism>
<dbReference type="PANTHER" id="PTHR35617:SF3">
    <property type="entry name" value="CORE-BINDING (CB) DOMAIN-CONTAINING PROTEIN"/>
    <property type="match status" value="1"/>
</dbReference>
<dbReference type="AlphaFoldDB" id="A0ABD0S8M0"/>
<dbReference type="GO" id="GO:0006310">
    <property type="term" value="P:DNA recombination"/>
    <property type="evidence" value="ECO:0007669"/>
    <property type="project" value="UniProtKB-KW"/>
</dbReference>
<evidence type="ECO:0000313" key="4">
    <source>
        <dbReference type="EMBL" id="KAL0810409.1"/>
    </source>
</evidence>
<evidence type="ECO:0000256" key="1">
    <source>
        <dbReference type="ARBA" id="ARBA00023125"/>
    </source>
</evidence>
<keyword evidence="1" id="KW-0238">DNA-binding</keyword>
<dbReference type="InterPro" id="IPR010998">
    <property type="entry name" value="Integrase_recombinase_N"/>
</dbReference>
<feature type="domain" description="Tyr recombinase" evidence="3">
    <location>
        <begin position="90"/>
        <end position="295"/>
    </location>
</feature>
<protein>
    <recommendedName>
        <fullName evidence="3">Tyr recombinase domain-containing protein</fullName>
    </recommendedName>
</protein>
<reference evidence="4 5" key="1">
    <citation type="submission" date="2024-06" db="EMBL/GenBank/DDBJ databases">
        <title>A chromosome-level genome assembly of beet webworm, Loxostege sticticalis.</title>
        <authorList>
            <person name="Zhang Y."/>
        </authorList>
    </citation>
    <scope>NUCLEOTIDE SEQUENCE [LARGE SCALE GENOMIC DNA]</scope>
    <source>
        <strain evidence="4">AQ028</strain>
        <tissue evidence="4">Male pupae</tissue>
    </source>
</reference>
<dbReference type="CDD" id="cd00397">
    <property type="entry name" value="DNA_BRE_C"/>
    <property type="match status" value="1"/>
</dbReference>
<dbReference type="Proteomes" id="UP001549921">
    <property type="component" value="Unassembled WGS sequence"/>
</dbReference>
<evidence type="ECO:0000256" key="2">
    <source>
        <dbReference type="ARBA" id="ARBA00023172"/>
    </source>
</evidence>
<dbReference type="EMBL" id="JBEDNZ010000026">
    <property type="protein sequence ID" value="KAL0810409.1"/>
    <property type="molecule type" value="Genomic_DNA"/>
</dbReference>
<dbReference type="Pfam" id="PF00589">
    <property type="entry name" value="Phage_integrase"/>
    <property type="match status" value="1"/>
</dbReference>
<dbReference type="SUPFAM" id="SSF56349">
    <property type="entry name" value="DNA breaking-rejoining enzymes"/>
    <property type="match status" value="1"/>
</dbReference>
<dbReference type="InterPro" id="IPR011010">
    <property type="entry name" value="DNA_brk_join_enz"/>
</dbReference>
<sequence>MIMSLSDSTAKQYDTYLKQWYQFCISFSINYLEGSVPQVLSFLTKLVEQGASYGSINCAKSALSLLLGSKISTDDRLKRFMKGVFRLNPPQPKYDVTWDPQIVLNFLSGWYPNENLILENLTKKLVTLLAIATGHRVQTLSLIKTQNIQQSNQKILIKIPDLIKTSRPGSNQPLLTLPFFLEKPQICPAKTLVTYINMTKTKRNNCENLFISFKKPYNKVTSQTISRWIKDTLSDSGIDTSIFTAHSTRHASTSAAKRCGVNIDVIRKTAGWSESSKTFAKFYNRDVIESCDFASFIFL</sequence>
<dbReference type="PROSITE" id="PS51898">
    <property type="entry name" value="TYR_RECOMBINASE"/>
    <property type="match status" value="1"/>
</dbReference>
<dbReference type="Gene3D" id="1.10.150.130">
    <property type="match status" value="1"/>
</dbReference>
<keyword evidence="2" id="KW-0233">DNA recombination</keyword>
<dbReference type="GO" id="GO:0003677">
    <property type="term" value="F:DNA binding"/>
    <property type="evidence" value="ECO:0007669"/>
    <property type="project" value="UniProtKB-KW"/>
</dbReference>
<accession>A0ABD0S8M0</accession>